<sequence length="532" mass="61428">MSFDLVRLGLYWNTIRYLKLIQVYRRAWFKLYRPKIKSGLQSVTPAPVTGSWIEPPVAGGSWKHEGKQLYFQALNQKSLYKTEGFWRDSDVAYLQLYHRHYFDQMKSGKADKTEDWKSILEKWEKANPIGSKPGWEPYPSSLRITNWVSYHLLTGGLSDVLIRSLAEQIRFLQKQLEFHLQGNHLLVNAKASIFGGCFFQGKEAQKWLKLGLKLTEKEMNEQILPDGMNYELSPMYHAIILVDVLDLINLAYVFPEKIPAAFVSFLKEKARKMLHALQMLSHPKGEIALFGDSAFDVIPPLSEIEQYAQDVGLEVPSTLKDVEVLENAGYVRLNKDKAVLIVKAGNLGPDHLLAHAHADTTSFELSVDGNRLVVDTGVDRYRNDQERSRQRGTPAHNTVTVDQLDSSEMWSSFRVARRARPLPLEVTKQDEHLHLRCGHRGYQRLKDPVSFEREFFLYQDRLEIIDTLSAKQQHHYSWNLYSKQPLQLTVQGKTLEPQQCIIHENFEEQIQGFRYNLDLQANSEVIRSCIAW</sequence>
<evidence type="ECO:0000313" key="8">
    <source>
        <dbReference type="Proteomes" id="UP000218113"/>
    </source>
</evidence>
<keyword evidence="4" id="KW-0456">Lyase</keyword>
<dbReference type="SUPFAM" id="SSF48230">
    <property type="entry name" value="Chondroitin AC/alginate lyase"/>
    <property type="match status" value="1"/>
</dbReference>
<dbReference type="InterPro" id="IPR008929">
    <property type="entry name" value="Chondroitin_lyas"/>
</dbReference>
<dbReference type="Gene3D" id="1.50.10.100">
    <property type="entry name" value="Chondroitin AC/alginate lyase"/>
    <property type="match status" value="1"/>
</dbReference>
<name>A0A2A4SYU1_9DELT</name>
<evidence type="ECO:0000256" key="4">
    <source>
        <dbReference type="ARBA" id="ARBA00023239"/>
    </source>
</evidence>
<protein>
    <submittedName>
        <fullName evidence="7">Uncharacterized protein</fullName>
    </submittedName>
</protein>
<feature type="domain" description="Heparin-sulfate lyase N-terminal" evidence="6">
    <location>
        <begin position="161"/>
        <end position="294"/>
    </location>
</feature>
<dbReference type="GO" id="GO:0016829">
    <property type="term" value="F:lyase activity"/>
    <property type="evidence" value="ECO:0007669"/>
    <property type="project" value="UniProtKB-KW"/>
</dbReference>
<proteinExistence type="predicted"/>
<dbReference type="InterPro" id="IPR031680">
    <property type="entry name" value="Hepar_II_III_N"/>
</dbReference>
<evidence type="ECO:0000256" key="2">
    <source>
        <dbReference type="ARBA" id="ARBA00022729"/>
    </source>
</evidence>
<dbReference type="Pfam" id="PF07940">
    <property type="entry name" value="Hepar_II_III_C"/>
    <property type="match status" value="1"/>
</dbReference>
<dbReference type="PANTHER" id="PTHR39210">
    <property type="entry name" value="HEPARIN-SULFATE LYASE"/>
    <property type="match status" value="1"/>
</dbReference>
<comment type="caution">
    <text evidence="7">The sequence shown here is derived from an EMBL/GenBank/DDBJ whole genome shotgun (WGS) entry which is preliminary data.</text>
</comment>
<feature type="domain" description="Heparinase II/III-like C-terminal" evidence="5">
    <location>
        <begin position="319"/>
        <end position="480"/>
    </location>
</feature>
<accession>A0A2A4SYU1</accession>
<keyword evidence="2" id="KW-0732">Signal</keyword>
<gene>
    <name evidence="7" type="ORF">COB67_10390</name>
</gene>
<reference evidence="8" key="1">
    <citation type="submission" date="2017-08" db="EMBL/GenBank/DDBJ databases">
        <title>A dynamic microbial community with high functional redundancy inhabits the cold, oxic subseafloor aquifer.</title>
        <authorList>
            <person name="Tully B.J."/>
            <person name="Wheat C.G."/>
            <person name="Glazer B.T."/>
            <person name="Huber J.A."/>
        </authorList>
    </citation>
    <scope>NUCLEOTIDE SEQUENCE [LARGE SCALE GENOMIC DNA]</scope>
</reference>
<organism evidence="7 8">
    <name type="scientific">SAR324 cluster bacterium</name>
    <dbReference type="NCBI Taxonomy" id="2024889"/>
    <lineage>
        <taxon>Bacteria</taxon>
        <taxon>Deltaproteobacteria</taxon>
        <taxon>SAR324 cluster</taxon>
    </lineage>
</organism>
<evidence type="ECO:0000256" key="3">
    <source>
        <dbReference type="ARBA" id="ARBA00022764"/>
    </source>
</evidence>
<dbReference type="Gene3D" id="2.70.98.70">
    <property type="match status" value="1"/>
</dbReference>
<dbReference type="InterPro" id="IPR012480">
    <property type="entry name" value="Hepar_II_III_C"/>
</dbReference>
<dbReference type="EMBL" id="NVSR01000103">
    <property type="protein sequence ID" value="PCI26075.1"/>
    <property type="molecule type" value="Genomic_DNA"/>
</dbReference>
<dbReference type="PANTHER" id="PTHR39210:SF1">
    <property type="entry name" value="HEPARIN-SULFATE LYASE"/>
    <property type="match status" value="1"/>
</dbReference>
<comment type="subcellular location">
    <subcellularLocation>
        <location evidence="1">Periplasm</location>
    </subcellularLocation>
</comment>
<dbReference type="GO" id="GO:0042597">
    <property type="term" value="C:periplasmic space"/>
    <property type="evidence" value="ECO:0007669"/>
    <property type="project" value="UniProtKB-SubCell"/>
</dbReference>
<evidence type="ECO:0000256" key="1">
    <source>
        <dbReference type="ARBA" id="ARBA00004418"/>
    </source>
</evidence>
<keyword evidence="3" id="KW-0574">Periplasm</keyword>
<evidence type="ECO:0000313" key="7">
    <source>
        <dbReference type="EMBL" id="PCI26075.1"/>
    </source>
</evidence>
<dbReference type="Pfam" id="PF16889">
    <property type="entry name" value="Hepar_II_III_N"/>
    <property type="match status" value="1"/>
</dbReference>
<evidence type="ECO:0000259" key="5">
    <source>
        <dbReference type="Pfam" id="PF07940"/>
    </source>
</evidence>
<evidence type="ECO:0000259" key="6">
    <source>
        <dbReference type="Pfam" id="PF16889"/>
    </source>
</evidence>
<dbReference type="Proteomes" id="UP000218113">
    <property type="component" value="Unassembled WGS sequence"/>
</dbReference>
<dbReference type="AlphaFoldDB" id="A0A2A4SYU1"/>